<proteinExistence type="predicted"/>
<dbReference type="Proteomes" id="UP000289794">
    <property type="component" value="Chromosome"/>
</dbReference>
<name>A0A4P6M3N8_9FIRM</name>
<gene>
    <name evidence="1" type="ORF">PMF13cell1_03657</name>
</gene>
<protein>
    <submittedName>
        <fullName evidence="1">Uncharacterized protein</fullName>
    </submittedName>
</protein>
<sequence length="38" mass="4432">MFNSMFVKNIKVCDIHGVLFAENMCVSKKKLKQVLKMK</sequence>
<dbReference type="AlphaFoldDB" id="A0A4P6M3N8"/>
<dbReference type="EMBL" id="CP035945">
    <property type="protein sequence ID" value="QBE98093.1"/>
    <property type="molecule type" value="Genomic_DNA"/>
</dbReference>
<reference evidence="1 2" key="1">
    <citation type="submission" date="2019-01" db="EMBL/GenBank/DDBJ databases">
        <title>PMF-metabolizing Aryl O-demethylase.</title>
        <authorList>
            <person name="Kim M."/>
        </authorList>
    </citation>
    <scope>NUCLEOTIDE SEQUENCE [LARGE SCALE GENOMIC DNA]</scope>
    <source>
        <strain evidence="1 2">PMF1</strain>
    </source>
</reference>
<organism evidence="1 2">
    <name type="scientific">Blautia producta</name>
    <dbReference type="NCBI Taxonomy" id="33035"/>
    <lineage>
        <taxon>Bacteria</taxon>
        <taxon>Bacillati</taxon>
        <taxon>Bacillota</taxon>
        <taxon>Clostridia</taxon>
        <taxon>Lachnospirales</taxon>
        <taxon>Lachnospiraceae</taxon>
        <taxon>Blautia</taxon>
    </lineage>
</organism>
<evidence type="ECO:0000313" key="2">
    <source>
        <dbReference type="Proteomes" id="UP000289794"/>
    </source>
</evidence>
<evidence type="ECO:0000313" key="1">
    <source>
        <dbReference type="EMBL" id="QBE98093.1"/>
    </source>
</evidence>
<dbReference type="KEGG" id="bpro:PMF13cell1_03657"/>
<accession>A0A4P6M3N8</accession>